<evidence type="ECO:0000256" key="6">
    <source>
        <dbReference type="SAM" id="Coils"/>
    </source>
</evidence>
<dbReference type="EMBL" id="JAVDQD010000004">
    <property type="protein sequence ID" value="MDR6240149.1"/>
    <property type="molecule type" value="Genomic_DNA"/>
</dbReference>
<feature type="transmembrane region" description="Helical" evidence="7">
    <location>
        <begin position="82"/>
        <end position="102"/>
    </location>
</feature>
<comment type="subcellular location">
    <subcellularLocation>
        <location evidence="1">Cell membrane</location>
        <topology evidence="1">Multi-pass membrane protein</topology>
    </subcellularLocation>
</comment>
<feature type="domain" description="Polysaccharide chain length determinant N-terminal" evidence="8">
    <location>
        <begin position="27"/>
        <end position="85"/>
    </location>
</feature>
<keyword evidence="2" id="KW-1003">Cell membrane</keyword>
<keyword evidence="6" id="KW-0175">Coiled coil</keyword>
<accession>A0AAE3XQF7</accession>
<keyword evidence="3 7" id="KW-0812">Transmembrane</keyword>
<proteinExistence type="predicted"/>
<feature type="coiled-coil region" evidence="6">
    <location>
        <begin position="254"/>
        <end position="281"/>
    </location>
</feature>
<dbReference type="GO" id="GO:0004713">
    <property type="term" value="F:protein tyrosine kinase activity"/>
    <property type="evidence" value="ECO:0007669"/>
    <property type="project" value="TreeGrafter"/>
</dbReference>
<feature type="transmembrane region" description="Helical" evidence="7">
    <location>
        <begin position="44"/>
        <end position="62"/>
    </location>
</feature>
<dbReference type="Proteomes" id="UP001185092">
    <property type="component" value="Unassembled WGS sequence"/>
</dbReference>
<keyword evidence="5 7" id="KW-0472">Membrane</keyword>
<evidence type="ECO:0000256" key="5">
    <source>
        <dbReference type="ARBA" id="ARBA00023136"/>
    </source>
</evidence>
<evidence type="ECO:0000256" key="7">
    <source>
        <dbReference type="SAM" id="Phobius"/>
    </source>
</evidence>
<reference evidence="9" key="1">
    <citation type="submission" date="2023-07" db="EMBL/GenBank/DDBJ databases">
        <title>Genomic Encyclopedia of Type Strains, Phase IV (KMG-IV): sequencing the most valuable type-strain genomes for metagenomic binning, comparative biology and taxonomic classification.</title>
        <authorList>
            <person name="Goeker M."/>
        </authorList>
    </citation>
    <scope>NUCLEOTIDE SEQUENCE</scope>
    <source>
        <strain evidence="9">DSM 26174</strain>
    </source>
</reference>
<dbReference type="GO" id="GO:0005886">
    <property type="term" value="C:plasma membrane"/>
    <property type="evidence" value="ECO:0007669"/>
    <property type="project" value="UniProtKB-SubCell"/>
</dbReference>
<dbReference type="InterPro" id="IPR003856">
    <property type="entry name" value="LPS_length_determ_N"/>
</dbReference>
<dbReference type="AlphaFoldDB" id="A0AAE3XQF7"/>
<evidence type="ECO:0000256" key="2">
    <source>
        <dbReference type="ARBA" id="ARBA00022475"/>
    </source>
</evidence>
<dbReference type="InterPro" id="IPR050445">
    <property type="entry name" value="Bact_polysacc_biosynth/exp"/>
</dbReference>
<protein>
    <submittedName>
        <fullName evidence="9">Uncharacterized protein involved in exopolysaccharide biosynthesis</fullName>
    </submittedName>
</protein>
<dbReference type="RefSeq" id="WP_309940019.1">
    <property type="nucleotide sequence ID" value="NZ_AP025305.1"/>
</dbReference>
<evidence type="ECO:0000256" key="3">
    <source>
        <dbReference type="ARBA" id="ARBA00022692"/>
    </source>
</evidence>
<feature type="transmembrane region" description="Helical" evidence="7">
    <location>
        <begin position="349"/>
        <end position="371"/>
    </location>
</feature>
<dbReference type="PANTHER" id="PTHR32309:SF13">
    <property type="entry name" value="FERRIC ENTEROBACTIN TRANSPORT PROTEIN FEPE"/>
    <property type="match status" value="1"/>
</dbReference>
<name>A0AAE3XQF7_9BACT</name>
<sequence>MLPAETETETRSSVATSQHSKQYVDEDEIDLIEVAKSIWDRRKLISKISLVTLVIGIFYAFTTPAEYTSISVVLPESDESSMMDLGGLGGLAGLAGIDMAALGGKGSFSPELYPKVLESTPFQLELIETPIYFESLGRKIPLRNYFEEHAPVNVSDIIIQYTFGLPFQLVKLFKDERKLKAADENYIKLTEDEAKLLDDLKDRITIESDKKNGLINISVEMPDAYASAEVNGLVVRALTDFVIDYQVQKQKKNVDFIKERYLEAKGQYEGLQEKMAKYTDSHRNIITADANLEKQRLEFDLNLAFSVYSGLTNQLEQAEIKLKEETPVFTVLSPGEIPYKKSAPRKGMILISSVFIGIVLGIIIVFFNNLFNNLKGQW</sequence>
<keyword evidence="4 7" id="KW-1133">Transmembrane helix</keyword>
<keyword evidence="10" id="KW-1185">Reference proteome</keyword>
<comment type="caution">
    <text evidence="9">The sequence shown here is derived from an EMBL/GenBank/DDBJ whole genome shotgun (WGS) entry which is preliminary data.</text>
</comment>
<evidence type="ECO:0000313" key="10">
    <source>
        <dbReference type="Proteomes" id="UP001185092"/>
    </source>
</evidence>
<dbReference type="PANTHER" id="PTHR32309">
    <property type="entry name" value="TYROSINE-PROTEIN KINASE"/>
    <property type="match status" value="1"/>
</dbReference>
<organism evidence="9 10">
    <name type="scientific">Aureibacter tunicatorum</name>
    <dbReference type="NCBI Taxonomy" id="866807"/>
    <lineage>
        <taxon>Bacteria</taxon>
        <taxon>Pseudomonadati</taxon>
        <taxon>Bacteroidota</taxon>
        <taxon>Cytophagia</taxon>
        <taxon>Cytophagales</taxon>
        <taxon>Persicobacteraceae</taxon>
        <taxon>Aureibacter</taxon>
    </lineage>
</organism>
<dbReference type="Pfam" id="PF02706">
    <property type="entry name" value="Wzz"/>
    <property type="match status" value="1"/>
</dbReference>
<evidence type="ECO:0000256" key="4">
    <source>
        <dbReference type="ARBA" id="ARBA00022989"/>
    </source>
</evidence>
<evidence type="ECO:0000313" key="9">
    <source>
        <dbReference type="EMBL" id="MDR6240149.1"/>
    </source>
</evidence>
<gene>
    <name evidence="9" type="ORF">HNQ88_003215</name>
</gene>
<evidence type="ECO:0000259" key="8">
    <source>
        <dbReference type="Pfam" id="PF02706"/>
    </source>
</evidence>
<evidence type="ECO:0000256" key="1">
    <source>
        <dbReference type="ARBA" id="ARBA00004651"/>
    </source>
</evidence>